<proteinExistence type="predicted"/>
<dbReference type="CDD" id="cd05930">
    <property type="entry name" value="A_NRPS"/>
    <property type="match status" value="1"/>
</dbReference>
<dbReference type="InterPro" id="IPR023213">
    <property type="entry name" value="CAT-like_dom_sf"/>
</dbReference>
<dbReference type="Gene3D" id="1.10.1200.10">
    <property type="entry name" value="ACP-like"/>
    <property type="match status" value="1"/>
</dbReference>
<dbReference type="InterPro" id="IPR025110">
    <property type="entry name" value="AMP-bd_C"/>
</dbReference>
<dbReference type="Pfam" id="PF00501">
    <property type="entry name" value="AMP-binding"/>
    <property type="match status" value="1"/>
</dbReference>
<dbReference type="InterPro" id="IPR009081">
    <property type="entry name" value="PP-bd_ACP"/>
</dbReference>
<dbReference type="Gene3D" id="3.30.300.30">
    <property type="match status" value="1"/>
</dbReference>
<evidence type="ECO:0000313" key="2">
    <source>
        <dbReference type="EMBL" id="RAJ11143.1"/>
    </source>
</evidence>
<dbReference type="GO" id="GO:0044550">
    <property type="term" value="P:secondary metabolite biosynthetic process"/>
    <property type="evidence" value="ECO:0007669"/>
    <property type="project" value="TreeGrafter"/>
</dbReference>
<dbReference type="PANTHER" id="PTHR45527">
    <property type="entry name" value="NONRIBOSOMAL PEPTIDE SYNTHETASE"/>
    <property type="match status" value="1"/>
</dbReference>
<dbReference type="Pfam" id="PF00668">
    <property type="entry name" value="Condensation"/>
    <property type="match status" value="1"/>
</dbReference>
<dbReference type="Pfam" id="PF00550">
    <property type="entry name" value="PP-binding"/>
    <property type="match status" value="1"/>
</dbReference>
<dbReference type="InterPro" id="IPR042099">
    <property type="entry name" value="ANL_N_sf"/>
</dbReference>
<organism evidence="2 3">
    <name type="scientific">Chitinophaga skermanii</name>
    <dbReference type="NCBI Taxonomy" id="331697"/>
    <lineage>
        <taxon>Bacteria</taxon>
        <taxon>Pseudomonadati</taxon>
        <taxon>Bacteroidota</taxon>
        <taxon>Chitinophagia</taxon>
        <taxon>Chitinophagales</taxon>
        <taxon>Chitinophagaceae</taxon>
        <taxon>Chitinophaga</taxon>
    </lineage>
</organism>
<dbReference type="PROSITE" id="PS50075">
    <property type="entry name" value="CARRIER"/>
    <property type="match status" value="1"/>
</dbReference>
<dbReference type="InterPro" id="IPR020845">
    <property type="entry name" value="AMP-binding_CS"/>
</dbReference>
<dbReference type="SUPFAM" id="SSF56801">
    <property type="entry name" value="Acetyl-CoA synthetase-like"/>
    <property type="match status" value="1"/>
</dbReference>
<dbReference type="GO" id="GO:0003824">
    <property type="term" value="F:catalytic activity"/>
    <property type="evidence" value="ECO:0007669"/>
    <property type="project" value="InterPro"/>
</dbReference>
<evidence type="ECO:0000313" key="3">
    <source>
        <dbReference type="Proteomes" id="UP000249547"/>
    </source>
</evidence>
<dbReference type="CDD" id="cd19531">
    <property type="entry name" value="LCL_NRPS-like"/>
    <property type="match status" value="1"/>
</dbReference>
<keyword evidence="3" id="KW-1185">Reference proteome</keyword>
<feature type="domain" description="Carrier" evidence="1">
    <location>
        <begin position="958"/>
        <end position="1033"/>
    </location>
</feature>
<dbReference type="RefSeq" id="WP_111596239.1">
    <property type="nucleotide sequence ID" value="NZ_QLLL01000001.1"/>
</dbReference>
<dbReference type="InterPro" id="IPR001242">
    <property type="entry name" value="Condensation_dom"/>
</dbReference>
<dbReference type="Proteomes" id="UP000249547">
    <property type="component" value="Unassembled WGS sequence"/>
</dbReference>
<dbReference type="PANTHER" id="PTHR45527:SF1">
    <property type="entry name" value="FATTY ACID SYNTHASE"/>
    <property type="match status" value="1"/>
</dbReference>
<accession>A0A327R6D6</accession>
<dbReference type="GO" id="GO:0031177">
    <property type="term" value="F:phosphopantetheine binding"/>
    <property type="evidence" value="ECO:0007669"/>
    <property type="project" value="TreeGrafter"/>
</dbReference>
<dbReference type="SUPFAM" id="SSF52777">
    <property type="entry name" value="CoA-dependent acyltransferases"/>
    <property type="match status" value="2"/>
</dbReference>
<reference evidence="2 3" key="1">
    <citation type="submission" date="2018-06" db="EMBL/GenBank/DDBJ databases">
        <title>Genomic Encyclopedia of Archaeal and Bacterial Type Strains, Phase II (KMG-II): from individual species to whole genera.</title>
        <authorList>
            <person name="Goeker M."/>
        </authorList>
    </citation>
    <scope>NUCLEOTIDE SEQUENCE [LARGE SCALE GENOMIC DNA]</scope>
    <source>
        <strain evidence="2 3">DSM 23857</strain>
    </source>
</reference>
<dbReference type="InterPro" id="IPR010071">
    <property type="entry name" value="AA_adenyl_dom"/>
</dbReference>
<dbReference type="Gene3D" id="3.30.559.10">
    <property type="entry name" value="Chloramphenicol acetyltransferase-like domain"/>
    <property type="match status" value="1"/>
</dbReference>
<dbReference type="NCBIfam" id="TIGR01733">
    <property type="entry name" value="AA-adenyl-dom"/>
    <property type="match status" value="1"/>
</dbReference>
<dbReference type="PROSITE" id="PS00455">
    <property type="entry name" value="AMP_BINDING"/>
    <property type="match status" value="1"/>
</dbReference>
<dbReference type="InterPro" id="IPR036736">
    <property type="entry name" value="ACP-like_sf"/>
</dbReference>
<dbReference type="GO" id="GO:0005737">
    <property type="term" value="C:cytoplasm"/>
    <property type="evidence" value="ECO:0007669"/>
    <property type="project" value="TreeGrafter"/>
</dbReference>
<sequence>MSPLFPLTFLQRTLWYFWQRGQEDIAYNSNSSVELVGPVDVNIIQRVFETIIERHAALRTTFLEVEGQPMQATRQLEELGFHVTEESFLNHSEATLLSRIQDYFHYKFDLINGPLIKVHMLQLASQRYMMLVSMHHIISDGWSLQNLSREFSIIYNDFASGKPCSLAPLEFQCYDFKEEETGNIDELRTFWLDKLQGELPVLDLPSDRVRPAIKTYEGDNCYLGFSAEEFQCIRYYASKQGCSPFIVLLSALKGLFYRYSNQADIMVGIPMAGRYEVAMEPLIGCFVNTLLMRSTFQPNWSFDEMVSYMQMNFLESFGAQQYTFERLLNDLRLKRDPARSPLFDITVNYLERLVDEGDVHLHGIDMRGYEVPSKNSKYDIEIDFIETTDALRMNFNYNSSLFDAWRMQKMLQDFKCYVFEAIKHPNISIARINFIQASEREQLLEGFNRTARKDIPNDFLSVLSTIVAEKSQHIALKHQQFTWTYGQLAKVSDAIACYLQNSFHVSVGQPIGVLMPHNDWVIPLYIGIMKSGACFIPLNRQYPKQELEQLTRLDHIALVIADPTLFTQEDSSTARVLSLQHIKDEMQPYYGIAPSNVENVAEQTAYIIYTSGSTGTPKGVEVKHASLINYLHWTNDYYYHNESGFNTTLFTSLSSDLTITTLFAPLMRGDVIEVMDGFADEIVANAFAKNSGIKTIKLTPSHINLLPMSTANDSAIEVVIVGGEALLERHVEILRSYNPFIKIYNEYGPTEATVGCIVEDYDAGRPVRSIGMPIANTQIYIVDELMQLQPIGVPGEILIGGDCLAAGYRNNAAMTAARFIDHPFLPNQKVYRTGDIGTWLPAGNIEYLGRSDGQIKIRGYRVEPGEIETIIEKYPGLSKAIVVLHNADKRPFFVAYIITSQPFDEIALRNYVFDKLPEYMVPERFIEIEEVPLASSGKVDKSKLPQINLMQNPGAFSEPTNELEQTLKNIWMQVLKLDNVSIEDNFFEAGGDSISIIRMHQEIVNTLAVQITIVDLFKFNTIRSQGNFLSTKIKVSTVTASDFEV</sequence>
<dbReference type="InterPro" id="IPR000873">
    <property type="entry name" value="AMP-dep_synth/lig_dom"/>
</dbReference>
<name>A0A327R6D6_9BACT</name>
<dbReference type="InterPro" id="IPR045851">
    <property type="entry name" value="AMP-bd_C_sf"/>
</dbReference>
<protein>
    <submittedName>
        <fullName evidence="2">Amino acid adenylation domain-containing protein</fullName>
    </submittedName>
</protein>
<gene>
    <name evidence="2" type="ORF">LX64_00751</name>
</gene>
<evidence type="ECO:0000259" key="1">
    <source>
        <dbReference type="PROSITE" id="PS50075"/>
    </source>
</evidence>
<dbReference type="AlphaFoldDB" id="A0A327R6D6"/>
<dbReference type="GO" id="GO:0043041">
    <property type="term" value="P:amino acid activation for nonribosomal peptide biosynthetic process"/>
    <property type="evidence" value="ECO:0007669"/>
    <property type="project" value="TreeGrafter"/>
</dbReference>
<dbReference type="Gene3D" id="3.30.559.30">
    <property type="entry name" value="Nonribosomal peptide synthetase, condensation domain"/>
    <property type="match status" value="1"/>
</dbReference>
<dbReference type="SUPFAM" id="SSF47336">
    <property type="entry name" value="ACP-like"/>
    <property type="match status" value="1"/>
</dbReference>
<dbReference type="Pfam" id="PF13193">
    <property type="entry name" value="AMP-binding_C"/>
    <property type="match status" value="1"/>
</dbReference>
<dbReference type="Gene3D" id="3.40.50.12780">
    <property type="entry name" value="N-terminal domain of ligase-like"/>
    <property type="match status" value="1"/>
</dbReference>
<dbReference type="EMBL" id="QLLL01000001">
    <property type="protein sequence ID" value="RAJ11143.1"/>
    <property type="molecule type" value="Genomic_DNA"/>
</dbReference>
<comment type="caution">
    <text evidence="2">The sequence shown here is derived from an EMBL/GenBank/DDBJ whole genome shotgun (WGS) entry which is preliminary data.</text>
</comment>
<dbReference type="OrthoDB" id="9778690at2"/>